<evidence type="ECO:0000256" key="1">
    <source>
        <dbReference type="SAM" id="SignalP"/>
    </source>
</evidence>
<feature type="chain" id="PRO_5045130261" description="Phosphoglyceromutase" evidence="1">
    <location>
        <begin position="21"/>
        <end position="106"/>
    </location>
</feature>
<accession>A0ABS9X114</accession>
<evidence type="ECO:0008006" key="4">
    <source>
        <dbReference type="Google" id="ProtNLM"/>
    </source>
</evidence>
<protein>
    <recommendedName>
        <fullName evidence="4">Phosphoglyceromutase</fullName>
    </recommendedName>
</protein>
<gene>
    <name evidence="2" type="ORF">L3081_11600</name>
</gene>
<evidence type="ECO:0000313" key="3">
    <source>
        <dbReference type="Proteomes" id="UP001139646"/>
    </source>
</evidence>
<sequence length="106" mass="12054">MSKYLIIAILCFSVSMASKAENTTKSDHATAGVAENLILITIDGLRWQELFSGADENLLNNDKFVRQNRHTKAHFWDKNPEKNRALLMPFFGTQLLKKAFLLVIET</sequence>
<name>A0ABS9X114_9GAMM</name>
<reference evidence="2" key="1">
    <citation type="submission" date="2022-01" db="EMBL/GenBank/DDBJ databases">
        <title>Colwellia maritima, isolated from seawater.</title>
        <authorList>
            <person name="Kristyanto S."/>
            <person name="Jung J."/>
            <person name="Jeon C.O."/>
        </authorList>
    </citation>
    <scope>NUCLEOTIDE SEQUENCE</scope>
    <source>
        <strain evidence="2">MSW7</strain>
    </source>
</reference>
<evidence type="ECO:0000313" key="2">
    <source>
        <dbReference type="EMBL" id="MCI2283928.1"/>
    </source>
</evidence>
<comment type="caution">
    <text evidence="2">The sequence shown here is derived from an EMBL/GenBank/DDBJ whole genome shotgun (WGS) entry which is preliminary data.</text>
</comment>
<dbReference type="Proteomes" id="UP001139646">
    <property type="component" value="Unassembled WGS sequence"/>
</dbReference>
<keyword evidence="1" id="KW-0732">Signal</keyword>
<dbReference type="RefSeq" id="WP_242286275.1">
    <property type="nucleotide sequence ID" value="NZ_JAKKSL010000002.1"/>
</dbReference>
<dbReference type="EMBL" id="JAKKSL010000002">
    <property type="protein sequence ID" value="MCI2283928.1"/>
    <property type="molecule type" value="Genomic_DNA"/>
</dbReference>
<feature type="signal peptide" evidence="1">
    <location>
        <begin position="1"/>
        <end position="20"/>
    </location>
</feature>
<organism evidence="2 3">
    <name type="scientific">Colwellia maritima</name>
    <dbReference type="NCBI Taxonomy" id="2912588"/>
    <lineage>
        <taxon>Bacteria</taxon>
        <taxon>Pseudomonadati</taxon>
        <taxon>Pseudomonadota</taxon>
        <taxon>Gammaproteobacteria</taxon>
        <taxon>Alteromonadales</taxon>
        <taxon>Colwelliaceae</taxon>
        <taxon>Colwellia</taxon>
    </lineage>
</organism>
<keyword evidence="3" id="KW-1185">Reference proteome</keyword>
<proteinExistence type="predicted"/>